<dbReference type="Proteomes" id="UP000439314">
    <property type="component" value="Unassembled WGS sequence"/>
</dbReference>
<proteinExistence type="predicted"/>
<dbReference type="RefSeq" id="WP_153750341.1">
    <property type="nucleotide sequence ID" value="NZ_WJPM01000001.1"/>
</dbReference>
<sequence length="71" mass="7226">MAFATISTGGAVSARGTWIPLGRGSKPVVALQLGCMGIHIDPAEARWLSDELTRAADEADSAAAQADGVSE</sequence>
<evidence type="ECO:0000313" key="3">
    <source>
        <dbReference type="Proteomes" id="UP000437931"/>
    </source>
</evidence>
<organism evidence="1 4">
    <name type="scientific">Xanthomonas sontii</name>
    <dbReference type="NCBI Taxonomy" id="2650745"/>
    <lineage>
        <taxon>Bacteria</taxon>
        <taxon>Pseudomonadati</taxon>
        <taxon>Pseudomonadota</taxon>
        <taxon>Gammaproteobacteria</taxon>
        <taxon>Lysobacterales</taxon>
        <taxon>Lysobacteraceae</taxon>
        <taxon>Xanthomonas</taxon>
    </lineage>
</organism>
<reference evidence="3 4" key="1">
    <citation type="submission" date="2019-11" db="EMBL/GenBank/DDBJ databases">
        <title>First report of rice panicle blight caused by Xanthomonas sp. in Iran.</title>
        <authorList>
            <person name="Mirghasempour S.A."/>
            <person name="Huang S."/>
            <person name="Brady C.L."/>
            <person name="Studholme D.J."/>
        </authorList>
    </citation>
    <scope>NUCLEOTIDE SEQUENCE [LARGE SCALE GENOMIC DNA]</scope>
    <source>
        <strain evidence="1 4">ASD011</strain>
        <strain evidence="3">SAM114</strain>
    </source>
</reference>
<evidence type="ECO:0000313" key="2">
    <source>
        <dbReference type="EMBL" id="MRH73371.1"/>
    </source>
</evidence>
<dbReference type="AlphaFoldDB" id="A0A6N7Q3A9"/>
<gene>
    <name evidence="1" type="ORF">GIY21_00865</name>
    <name evidence="2" type="ORF">GIY22_01905</name>
</gene>
<protein>
    <submittedName>
        <fullName evidence="1">Uncharacterized protein</fullName>
    </submittedName>
</protein>
<comment type="caution">
    <text evidence="1">The sequence shown here is derived from an EMBL/GenBank/DDBJ whole genome shotgun (WGS) entry which is preliminary data.</text>
</comment>
<keyword evidence="3" id="KW-1185">Reference proteome</keyword>
<evidence type="ECO:0000313" key="4">
    <source>
        <dbReference type="Proteomes" id="UP000439314"/>
    </source>
</evidence>
<dbReference type="EMBL" id="WJPN01000001">
    <property type="protein sequence ID" value="MRG98838.1"/>
    <property type="molecule type" value="Genomic_DNA"/>
</dbReference>
<reference evidence="2" key="2">
    <citation type="journal article" date="2020" name="Plant Dis.">
        <title>A Grain Rot of Rice in Iran Caused by a Xanthomonas Strain Closely Related to X. sacchari.</title>
        <authorList>
            <person name="Mirghasempour S.A."/>
            <person name="Huang S."/>
            <person name="Studholme D.J."/>
            <person name="Brady C.L."/>
        </authorList>
    </citation>
    <scope>NUCLEOTIDE SEQUENCE</scope>
    <source>
        <strain evidence="2">SAM114</strain>
    </source>
</reference>
<name>A0A6N7Q3A9_9XANT</name>
<dbReference type="Proteomes" id="UP000437931">
    <property type="component" value="Unassembled WGS sequence"/>
</dbReference>
<evidence type="ECO:0000313" key="1">
    <source>
        <dbReference type="EMBL" id="MRG98838.1"/>
    </source>
</evidence>
<dbReference type="EMBL" id="WJPM01000001">
    <property type="protein sequence ID" value="MRH73371.1"/>
    <property type="molecule type" value="Genomic_DNA"/>
</dbReference>
<accession>A0A6N7Q3A9</accession>